<proteinExistence type="predicted"/>
<reference evidence="2 3" key="2">
    <citation type="journal article" date="2017" name="Front. Plant Sci.">
        <title>Gene Classification and Mining of Molecular Markers Useful in Red Clover (Trifolium pratense) Breeding.</title>
        <authorList>
            <person name="Istvanek J."/>
            <person name="Dluhosova J."/>
            <person name="Dluhos P."/>
            <person name="Patkova L."/>
            <person name="Nedelnik J."/>
            <person name="Repkova J."/>
        </authorList>
    </citation>
    <scope>NUCLEOTIDE SEQUENCE [LARGE SCALE GENOMIC DNA]</scope>
    <source>
        <strain evidence="3">cv. Tatra</strain>
        <tissue evidence="2">Young leaves</tissue>
    </source>
</reference>
<name>A0A2K3K6H8_TRIPR</name>
<protein>
    <submittedName>
        <fullName evidence="2">Uncharacterized protein</fullName>
    </submittedName>
</protein>
<comment type="caution">
    <text evidence="2">The sequence shown here is derived from an EMBL/GenBank/DDBJ whole genome shotgun (WGS) entry which is preliminary data.</text>
</comment>
<evidence type="ECO:0000256" key="1">
    <source>
        <dbReference type="SAM" id="MobiDB-lite"/>
    </source>
</evidence>
<gene>
    <name evidence="2" type="ORF">L195_g052686</name>
</gene>
<feature type="region of interest" description="Disordered" evidence="1">
    <location>
        <begin position="1"/>
        <end position="29"/>
    </location>
</feature>
<feature type="compositionally biased region" description="Low complexity" evidence="1">
    <location>
        <begin position="43"/>
        <end position="56"/>
    </location>
</feature>
<accession>A0A2K3K6H8</accession>
<sequence length="111" mass="12390">MDRKNTKKVVVESSKSQRGKKKVEVSTARVTRSKKAKEVKVETITLSSDTSNSSGSDETDGDYAEFLKTYKSQDFYPLLSSSDVGESQMTVESKMKPTELLKIDSDSEHED</sequence>
<dbReference type="EMBL" id="ASHM01086349">
    <property type="protein sequence ID" value="PNX61884.1"/>
    <property type="molecule type" value="Genomic_DNA"/>
</dbReference>
<evidence type="ECO:0000313" key="3">
    <source>
        <dbReference type="Proteomes" id="UP000236291"/>
    </source>
</evidence>
<feature type="compositionally biased region" description="Polar residues" evidence="1">
    <location>
        <begin position="81"/>
        <end position="91"/>
    </location>
</feature>
<feature type="compositionally biased region" description="Basic and acidic residues" evidence="1">
    <location>
        <begin position="93"/>
        <end position="111"/>
    </location>
</feature>
<feature type="region of interest" description="Disordered" evidence="1">
    <location>
        <begin position="81"/>
        <end position="111"/>
    </location>
</feature>
<evidence type="ECO:0000313" key="2">
    <source>
        <dbReference type="EMBL" id="PNX61884.1"/>
    </source>
</evidence>
<dbReference type="Proteomes" id="UP000236291">
    <property type="component" value="Unassembled WGS sequence"/>
</dbReference>
<feature type="region of interest" description="Disordered" evidence="1">
    <location>
        <begin position="42"/>
        <end position="61"/>
    </location>
</feature>
<reference evidence="2 3" key="1">
    <citation type="journal article" date="2014" name="Am. J. Bot.">
        <title>Genome assembly and annotation for red clover (Trifolium pratense; Fabaceae).</title>
        <authorList>
            <person name="Istvanek J."/>
            <person name="Jaros M."/>
            <person name="Krenek A."/>
            <person name="Repkova J."/>
        </authorList>
    </citation>
    <scope>NUCLEOTIDE SEQUENCE [LARGE SCALE GENOMIC DNA]</scope>
    <source>
        <strain evidence="3">cv. Tatra</strain>
        <tissue evidence="2">Young leaves</tissue>
    </source>
</reference>
<dbReference type="AlphaFoldDB" id="A0A2K3K6H8"/>
<organism evidence="2 3">
    <name type="scientific">Trifolium pratense</name>
    <name type="common">Red clover</name>
    <dbReference type="NCBI Taxonomy" id="57577"/>
    <lineage>
        <taxon>Eukaryota</taxon>
        <taxon>Viridiplantae</taxon>
        <taxon>Streptophyta</taxon>
        <taxon>Embryophyta</taxon>
        <taxon>Tracheophyta</taxon>
        <taxon>Spermatophyta</taxon>
        <taxon>Magnoliopsida</taxon>
        <taxon>eudicotyledons</taxon>
        <taxon>Gunneridae</taxon>
        <taxon>Pentapetalae</taxon>
        <taxon>rosids</taxon>
        <taxon>fabids</taxon>
        <taxon>Fabales</taxon>
        <taxon>Fabaceae</taxon>
        <taxon>Papilionoideae</taxon>
        <taxon>50 kb inversion clade</taxon>
        <taxon>NPAAA clade</taxon>
        <taxon>Hologalegina</taxon>
        <taxon>IRL clade</taxon>
        <taxon>Trifolieae</taxon>
        <taxon>Trifolium</taxon>
    </lineage>
</organism>